<sequence length="29" mass="3738">MQRRLAFKYFYDTFWVTSVNLFEQRSFAW</sequence>
<dbReference type="AlphaFoldDB" id="A0A0A9GML5"/>
<reference evidence="1" key="2">
    <citation type="journal article" date="2015" name="Data Brief">
        <title>Shoot transcriptome of the giant reed, Arundo donax.</title>
        <authorList>
            <person name="Barrero R.A."/>
            <person name="Guerrero F.D."/>
            <person name="Moolhuijzen P."/>
            <person name="Goolsby J.A."/>
            <person name="Tidwell J."/>
            <person name="Bellgard S.E."/>
            <person name="Bellgard M.I."/>
        </authorList>
    </citation>
    <scope>NUCLEOTIDE SEQUENCE</scope>
    <source>
        <tissue evidence="1">Shoot tissue taken approximately 20 cm above the soil surface</tissue>
    </source>
</reference>
<name>A0A0A9GML5_ARUDO</name>
<protein>
    <submittedName>
        <fullName evidence="1">Uncharacterized protein</fullName>
    </submittedName>
</protein>
<dbReference type="EMBL" id="GBRH01175973">
    <property type="protein sequence ID" value="JAE21923.1"/>
    <property type="molecule type" value="Transcribed_RNA"/>
</dbReference>
<reference evidence="1" key="1">
    <citation type="submission" date="2014-09" db="EMBL/GenBank/DDBJ databases">
        <authorList>
            <person name="Magalhaes I.L.F."/>
            <person name="Oliveira U."/>
            <person name="Santos F.R."/>
            <person name="Vidigal T.H.D.A."/>
            <person name="Brescovit A.D."/>
            <person name="Santos A.J."/>
        </authorList>
    </citation>
    <scope>NUCLEOTIDE SEQUENCE</scope>
    <source>
        <tissue evidence="1">Shoot tissue taken approximately 20 cm above the soil surface</tissue>
    </source>
</reference>
<accession>A0A0A9GML5</accession>
<organism evidence="1">
    <name type="scientific">Arundo donax</name>
    <name type="common">Giant reed</name>
    <name type="synonym">Donax arundinaceus</name>
    <dbReference type="NCBI Taxonomy" id="35708"/>
    <lineage>
        <taxon>Eukaryota</taxon>
        <taxon>Viridiplantae</taxon>
        <taxon>Streptophyta</taxon>
        <taxon>Embryophyta</taxon>
        <taxon>Tracheophyta</taxon>
        <taxon>Spermatophyta</taxon>
        <taxon>Magnoliopsida</taxon>
        <taxon>Liliopsida</taxon>
        <taxon>Poales</taxon>
        <taxon>Poaceae</taxon>
        <taxon>PACMAD clade</taxon>
        <taxon>Arundinoideae</taxon>
        <taxon>Arundineae</taxon>
        <taxon>Arundo</taxon>
    </lineage>
</organism>
<proteinExistence type="predicted"/>
<evidence type="ECO:0000313" key="1">
    <source>
        <dbReference type="EMBL" id="JAE21923.1"/>
    </source>
</evidence>